<organism evidence="11 12">
    <name type="scientific">Rhizobium rhododendri</name>
    <dbReference type="NCBI Taxonomy" id="2506430"/>
    <lineage>
        <taxon>Bacteria</taxon>
        <taxon>Pseudomonadati</taxon>
        <taxon>Pseudomonadota</taxon>
        <taxon>Alphaproteobacteria</taxon>
        <taxon>Hyphomicrobiales</taxon>
        <taxon>Rhizobiaceae</taxon>
        <taxon>Rhizobium/Agrobacterium group</taxon>
        <taxon>Rhizobium</taxon>
    </lineage>
</organism>
<feature type="transmembrane region" description="Helical" evidence="9">
    <location>
        <begin position="210"/>
        <end position="230"/>
    </location>
</feature>
<reference evidence="11" key="2">
    <citation type="journal article" date="2023" name="MicrobiologyOpen">
        <title>Genomics of the tumorigenes clade of the family Rhizobiaceae and description of Rhizobium rhododendri sp. nov.</title>
        <authorList>
            <person name="Kuzmanovic N."/>
            <person name="diCenzo G.C."/>
            <person name="Bunk B."/>
            <person name="Sproeer C."/>
            <person name="Fruehling A."/>
            <person name="Neumann-Schaal M."/>
            <person name="Overmann J."/>
            <person name="Smalla K."/>
        </authorList>
    </citation>
    <scope>NUCLEOTIDE SEQUENCE</scope>
    <source>
        <strain evidence="11">Rho-6.2</strain>
    </source>
</reference>
<keyword evidence="3 9" id="KW-0813">Transport</keyword>
<feature type="transmembrane region" description="Helical" evidence="9">
    <location>
        <begin position="242"/>
        <end position="263"/>
    </location>
</feature>
<name>A0ABY8ILI1_9HYPH</name>
<dbReference type="CDD" id="cd06261">
    <property type="entry name" value="TM_PBP2"/>
    <property type="match status" value="1"/>
</dbReference>
<evidence type="ECO:0000256" key="8">
    <source>
        <dbReference type="ARBA" id="ARBA00023136"/>
    </source>
</evidence>
<keyword evidence="8 9" id="KW-0472">Membrane</keyword>
<dbReference type="PROSITE" id="PS50928">
    <property type="entry name" value="ABC_TM1"/>
    <property type="match status" value="1"/>
</dbReference>
<feature type="transmembrane region" description="Helical" evidence="9">
    <location>
        <begin position="62"/>
        <end position="90"/>
    </location>
</feature>
<dbReference type="PANTHER" id="PTHR30614:SF10">
    <property type="entry name" value="ARGININE ABC TRANSPORTER PERMEASE PROTEIN ARTM"/>
    <property type="match status" value="1"/>
</dbReference>
<feature type="transmembrane region" description="Helical" evidence="9">
    <location>
        <begin position="28"/>
        <end position="50"/>
    </location>
</feature>
<dbReference type="Proteomes" id="UP000318939">
    <property type="component" value="Chromosome"/>
</dbReference>
<gene>
    <name evidence="11" type="ORF">PR018_07775</name>
</gene>
<evidence type="ECO:0000256" key="4">
    <source>
        <dbReference type="ARBA" id="ARBA00022475"/>
    </source>
</evidence>
<keyword evidence="5" id="KW-0997">Cell inner membrane</keyword>
<keyword evidence="4" id="KW-1003">Cell membrane</keyword>
<dbReference type="PANTHER" id="PTHR30614">
    <property type="entry name" value="MEMBRANE COMPONENT OF AMINO ACID ABC TRANSPORTER"/>
    <property type="match status" value="1"/>
</dbReference>
<evidence type="ECO:0000256" key="7">
    <source>
        <dbReference type="ARBA" id="ARBA00022989"/>
    </source>
</evidence>
<dbReference type="InterPro" id="IPR000515">
    <property type="entry name" value="MetI-like"/>
</dbReference>
<proteinExistence type="inferred from homology"/>
<dbReference type="InterPro" id="IPR043429">
    <property type="entry name" value="ArtM/GltK/GlnP/TcyL/YhdX-like"/>
</dbReference>
<evidence type="ECO:0000256" key="2">
    <source>
        <dbReference type="ARBA" id="ARBA00010072"/>
    </source>
</evidence>
<dbReference type="Gene3D" id="1.10.3720.10">
    <property type="entry name" value="MetI-like"/>
    <property type="match status" value="1"/>
</dbReference>
<dbReference type="InterPro" id="IPR035906">
    <property type="entry name" value="MetI-like_sf"/>
</dbReference>
<evidence type="ECO:0000259" key="10">
    <source>
        <dbReference type="PROSITE" id="PS50928"/>
    </source>
</evidence>
<feature type="transmembrane region" description="Helical" evidence="9">
    <location>
        <begin position="102"/>
        <end position="125"/>
    </location>
</feature>
<evidence type="ECO:0000313" key="12">
    <source>
        <dbReference type="Proteomes" id="UP000318939"/>
    </source>
</evidence>
<sequence length="276" mass="31513">MSYSKALIPPRAPPPEAMTRMRPARMTGYIVVTLWALLGVALLAMMITNWDNEKFFKYGPRFVHGLITTLELVAFSIVFGAVLSVPLAFARMSKNRLFSGFAYVYVYVFRGTPILAQLFLIYYGLGSFRPEWQSVGLWWFFREAWYCGLLSLTLNTAAYQTEILRGAIISVSKGQHEAASSLGIPKLVAFFKIILPQALIVALRPYGNEIILMVKGSAVVAIITVFDLMGETRYAFSQTYDYQSYLWAAIFYLSIVEILRHFLEWTERRLTRHLVR</sequence>
<accession>A0ABY8ILI1</accession>
<dbReference type="InterPro" id="IPR010065">
    <property type="entry name" value="AA_ABC_transptr_permease_3TM"/>
</dbReference>
<dbReference type="EMBL" id="CP117267">
    <property type="protein sequence ID" value="WFS24384.1"/>
    <property type="molecule type" value="Genomic_DNA"/>
</dbReference>
<evidence type="ECO:0000256" key="5">
    <source>
        <dbReference type="ARBA" id="ARBA00022519"/>
    </source>
</evidence>
<dbReference type="RefSeq" id="WP_142822970.1">
    <property type="nucleotide sequence ID" value="NZ_CP117267.1"/>
</dbReference>
<reference evidence="11" key="1">
    <citation type="journal article" date="2019" name="Phytopathology">
        <title>A Novel Group of Rhizobium tumorigenes-Like Agrobacteria Associated with Crown Gall Disease of Rhododendron and Blueberry.</title>
        <authorList>
            <person name="Kuzmanovic N."/>
            <person name="Behrens P."/>
            <person name="Idczak E."/>
            <person name="Wagner S."/>
            <person name="Gotz M."/>
            <person name="Sproer C."/>
            <person name="Bunk B."/>
            <person name="Overmann J."/>
            <person name="Smalla K."/>
        </authorList>
    </citation>
    <scope>NUCLEOTIDE SEQUENCE</scope>
    <source>
        <strain evidence="11">Rho-6.2</strain>
    </source>
</reference>
<keyword evidence="7 9" id="KW-1133">Transmembrane helix</keyword>
<dbReference type="NCBIfam" id="TIGR01726">
    <property type="entry name" value="HEQRo_perm_3TM"/>
    <property type="match status" value="1"/>
</dbReference>
<evidence type="ECO:0000256" key="1">
    <source>
        <dbReference type="ARBA" id="ARBA00004429"/>
    </source>
</evidence>
<protein>
    <submittedName>
        <fullName evidence="11">ABC transporter permease</fullName>
    </submittedName>
</protein>
<dbReference type="SUPFAM" id="SSF161098">
    <property type="entry name" value="MetI-like"/>
    <property type="match status" value="1"/>
</dbReference>
<comment type="similarity">
    <text evidence="2">Belongs to the binding-protein-dependent transport system permease family. HisMQ subfamily.</text>
</comment>
<dbReference type="Pfam" id="PF00528">
    <property type="entry name" value="BPD_transp_1"/>
    <property type="match status" value="1"/>
</dbReference>
<evidence type="ECO:0000256" key="6">
    <source>
        <dbReference type="ARBA" id="ARBA00022692"/>
    </source>
</evidence>
<evidence type="ECO:0000256" key="9">
    <source>
        <dbReference type="RuleBase" id="RU363032"/>
    </source>
</evidence>
<evidence type="ECO:0000313" key="11">
    <source>
        <dbReference type="EMBL" id="WFS24384.1"/>
    </source>
</evidence>
<feature type="domain" description="ABC transmembrane type-1" evidence="10">
    <location>
        <begin position="66"/>
        <end position="263"/>
    </location>
</feature>
<evidence type="ECO:0000256" key="3">
    <source>
        <dbReference type="ARBA" id="ARBA00022448"/>
    </source>
</evidence>
<keyword evidence="12" id="KW-1185">Reference proteome</keyword>
<feature type="transmembrane region" description="Helical" evidence="9">
    <location>
        <begin position="183"/>
        <end position="203"/>
    </location>
</feature>
<comment type="subcellular location">
    <subcellularLocation>
        <location evidence="1">Cell inner membrane</location>
        <topology evidence="1">Multi-pass membrane protein</topology>
    </subcellularLocation>
    <subcellularLocation>
        <location evidence="9">Cell membrane</location>
        <topology evidence="9">Multi-pass membrane protein</topology>
    </subcellularLocation>
</comment>
<keyword evidence="6 9" id="KW-0812">Transmembrane</keyword>